<proteinExistence type="predicted"/>
<organism evidence="1 2">
    <name type="scientific">Candidatus Desantisbacteria bacterium CG1_02_38_46</name>
    <dbReference type="NCBI Taxonomy" id="1817893"/>
    <lineage>
        <taxon>Bacteria</taxon>
        <taxon>Candidatus Desantisiibacteriota</taxon>
    </lineage>
</organism>
<gene>
    <name evidence="1" type="ORF">AUJ66_07015</name>
</gene>
<dbReference type="AlphaFoldDB" id="A0A1J4S9U3"/>
<sequence>MSKQTLEPDFVLFLEKKDNWQTLYYQIFIEPKGGHLLKQDEWKEKFLRSLKDDASAIILWQTRKYIIWGMPFYNEQLRKTEFEKEIDKLVQ</sequence>
<dbReference type="Proteomes" id="UP000182278">
    <property type="component" value="Unassembled WGS sequence"/>
</dbReference>
<evidence type="ECO:0000313" key="2">
    <source>
        <dbReference type="Proteomes" id="UP000182278"/>
    </source>
</evidence>
<dbReference type="STRING" id="1817893.AUJ66_07015"/>
<reference evidence="1 2" key="1">
    <citation type="journal article" date="2016" name="Environ. Microbiol.">
        <title>Genomic resolution of a cold subsurface aquifer community provides metabolic insights for novel microbes adapted to high CO concentrations.</title>
        <authorList>
            <person name="Probst A.J."/>
            <person name="Castelle C.J."/>
            <person name="Singh A."/>
            <person name="Brown C.T."/>
            <person name="Anantharaman K."/>
            <person name="Sharon I."/>
            <person name="Hug L.A."/>
            <person name="Burstein D."/>
            <person name="Emerson J.B."/>
            <person name="Thomas B.C."/>
            <person name="Banfield J.F."/>
        </authorList>
    </citation>
    <scope>NUCLEOTIDE SEQUENCE [LARGE SCALE GENOMIC DNA]</scope>
    <source>
        <strain evidence="1">CG1_02_38_46</strain>
    </source>
</reference>
<accession>A0A1J4S9U3</accession>
<name>A0A1J4S9U3_9BACT</name>
<dbReference type="EMBL" id="MNUO01000108">
    <property type="protein sequence ID" value="OIN96179.1"/>
    <property type="molecule type" value="Genomic_DNA"/>
</dbReference>
<comment type="caution">
    <text evidence="1">The sequence shown here is derived from an EMBL/GenBank/DDBJ whole genome shotgun (WGS) entry which is preliminary data.</text>
</comment>
<evidence type="ECO:0000313" key="1">
    <source>
        <dbReference type="EMBL" id="OIN96179.1"/>
    </source>
</evidence>
<protein>
    <submittedName>
        <fullName evidence="1">Uncharacterized protein</fullName>
    </submittedName>
</protein>